<keyword evidence="2" id="KW-0472">Membrane</keyword>
<evidence type="ECO:0000256" key="1">
    <source>
        <dbReference type="SAM" id="Coils"/>
    </source>
</evidence>
<feature type="coiled-coil region" evidence="1">
    <location>
        <begin position="33"/>
        <end position="123"/>
    </location>
</feature>
<keyword evidence="2" id="KW-1133">Transmembrane helix</keyword>
<dbReference type="EMBL" id="CP118157">
    <property type="protein sequence ID" value="WOF23913.1"/>
    <property type="molecule type" value="Genomic_DNA"/>
</dbReference>
<keyword evidence="4" id="KW-1185">Reference proteome</keyword>
<proteinExistence type="predicted"/>
<evidence type="ECO:0000256" key="2">
    <source>
        <dbReference type="SAM" id="Phobius"/>
    </source>
</evidence>
<organism evidence="3 4">
    <name type="scientific">Microbacterium betulae</name>
    <dbReference type="NCBI Taxonomy" id="2981139"/>
    <lineage>
        <taxon>Bacteria</taxon>
        <taxon>Bacillati</taxon>
        <taxon>Actinomycetota</taxon>
        <taxon>Actinomycetes</taxon>
        <taxon>Micrococcales</taxon>
        <taxon>Microbacteriaceae</taxon>
        <taxon>Microbacterium</taxon>
    </lineage>
</organism>
<dbReference type="KEGG" id="mbet:N8K70_04310"/>
<name>A0AA97FJI7_9MICO</name>
<sequence length="336" mass="37411">MGGQVLGGGVIIAVAVLLWIVYLLPTWQSRMRYDAAERNAVRLNQALRVLAETSETPQEIRVELSAREARAQHRLVRQLRAEDDRLRAEQDRLEVERKRLEVQAEVERTREEATIEIERRRRELVLESERRRREIQAARLDPEALRVRQARSRRAVRLVATSLLVAGLALGGIGGWIAATGGTGWWLAGAAAVTFVGVQTLRRMADVQRRSRRRPSVQETAPVAETVPVRRAEPVLMNPEDRGWTPRSLPAPLTSVSGSRAAVVRAGLDAREALRAAAREEALRDQAERMAPEPVPISTARPAAPAGESAFARMGYVDDAEIEQHVRQLLARRATG</sequence>
<accession>A0AA97FJI7</accession>
<protein>
    <submittedName>
        <fullName evidence="3">Large exoprotein</fullName>
    </submittedName>
</protein>
<keyword evidence="1" id="KW-0175">Coiled coil</keyword>
<dbReference type="RefSeq" id="WP_317140385.1">
    <property type="nucleotide sequence ID" value="NZ_CP118157.1"/>
</dbReference>
<feature type="transmembrane region" description="Helical" evidence="2">
    <location>
        <begin position="155"/>
        <end position="179"/>
    </location>
</feature>
<gene>
    <name evidence="3" type="ORF">N8K70_04310</name>
</gene>
<dbReference type="Proteomes" id="UP001305498">
    <property type="component" value="Chromosome"/>
</dbReference>
<feature type="transmembrane region" description="Helical" evidence="2">
    <location>
        <begin position="185"/>
        <end position="205"/>
    </location>
</feature>
<evidence type="ECO:0000313" key="4">
    <source>
        <dbReference type="Proteomes" id="UP001305498"/>
    </source>
</evidence>
<keyword evidence="2" id="KW-0812">Transmembrane</keyword>
<reference evidence="3 4" key="1">
    <citation type="submission" date="2023-02" db="EMBL/GenBank/DDBJ databases">
        <title>Microbacterium betulae sp. nov., isolated from birch wood.</title>
        <authorList>
            <person name="Pasciak M."/>
            <person name="Pawlik K.J."/>
            <person name="Martynowski D."/>
            <person name="Laczmanski L."/>
            <person name="Ciekot J."/>
            <person name="Szponar B."/>
            <person name="Wojcik-Fatla A."/>
            <person name="Mackiewicz B."/>
            <person name="Farian E."/>
            <person name="Cholewa G."/>
            <person name="Cholewa A."/>
            <person name="Dutkiewicz J."/>
        </authorList>
    </citation>
    <scope>NUCLEOTIDE SEQUENCE [LARGE SCALE GENOMIC DNA]</scope>
    <source>
        <strain evidence="3 4">AB</strain>
    </source>
</reference>
<evidence type="ECO:0000313" key="3">
    <source>
        <dbReference type="EMBL" id="WOF23913.1"/>
    </source>
</evidence>
<feature type="transmembrane region" description="Helical" evidence="2">
    <location>
        <begin position="6"/>
        <end position="24"/>
    </location>
</feature>
<dbReference type="AlphaFoldDB" id="A0AA97FJI7"/>